<evidence type="ECO:0000256" key="2">
    <source>
        <dbReference type="ARBA" id="ARBA00022448"/>
    </source>
</evidence>
<evidence type="ECO:0000256" key="6">
    <source>
        <dbReference type="ARBA" id="ARBA00023136"/>
    </source>
</evidence>
<evidence type="ECO:0000256" key="7">
    <source>
        <dbReference type="SAM" id="Phobius"/>
    </source>
</evidence>
<evidence type="ECO:0000256" key="1">
    <source>
        <dbReference type="ARBA" id="ARBA00004141"/>
    </source>
</evidence>
<dbReference type="AlphaFoldDB" id="A0AA38IM39"/>
<dbReference type="GO" id="GO:0016020">
    <property type="term" value="C:membrane"/>
    <property type="evidence" value="ECO:0007669"/>
    <property type="project" value="UniProtKB-SubCell"/>
</dbReference>
<keyword evidence="4" id="KW-0769">Symport</keyword>
<organism evidence="9 10">
    <name type="scientific">Zophobas morio</name>
    <dbReference type="NCBI Taxonomy" id="2755281"/>
    <lineage>
        <taxon>Eukaryota</taxon>
        <taxon>Metazoa</taxon>
        <taxon>Ecdysozoa</taxon>
        <taxon>Arthropoda</taxon>
        <taxon>Hexapoda</taxon>
        <taxon>Insecta</taxon>
        <taxon>Pterygota</taxon>
        <taxon>Neoptera</taxon>
        <taxon>Endopterygota</taxon>
        <taxon>Coleoptera</taxon>
        <taxon>Polyphaga</taxon>
        <taxon>Cucujiformia</taxon>
        <taxon>Tenebrionidae</taxon>
        <taxon>Zophobas</taxon>
    </lineage>
</organism>
<evidence type="ECO:0000313" key="9">
    <source>
        <dbReference type="EMBL" id="KAJ3656129.1"/>
    </source>
</evidence>
<feature type="transmembrane region" description="Helical" evidence="7">
    <location>
        <begin position="314"/>
        <end position="334"/>
    </location>
</feature>
<comment type="caution">
    <text evidence="9">The sequence shown here is derived from an EMBL/GenBank/DDBJ whole genome shotgun (WGS) entry which is preliminary data.</text>
</comment>
<keyword evidence="6 7" id="KW-0472">Membrane</keyword>
<dbReference type="PANTHER" id="PTHR11662:SF411">
    <property type="entry name" value="GH05102P"/>
    <property type="match status" value="1"/>
</dbReference>
<dbReference type="PANTHER" id="PTHR11662">
    <property type="entry name" value="SOLUTE CARRIER FAMILY 17"/>
    <property type="match status" value="1"/>
</dbReference>
<evidence type="ECO:0000259" key="8">
    <source>
        <dbReference type="PROSITE" id="PS50850"/>
    </source>
</evidence>
<keyword evidence="5 7" id="KW-1133">Transmembrane helix</keyword>
<dbReference type="Proteomes" id="UP001168821">
    <property type="component" value="Unassembled WGS sequence"/>
</dbReference>
<dbReference type="Pfam" id="PF07690">
    <property type="entry name" value="MFS_1"/>
    <property type="match status" value="1"/>
</dbReference>
<dbReference type="SUPFAM" id="SSF103473">
    <property type="entry name" value="MFS general substrate transporter"/>
    <property type="match status" value="1"/>
</dbReference>
<dbReference type="FunFam" id="1.20.1250.20:FF:000003">
    <property type="entry name" value="Solute carrier family 17 member 3"/>
    <property type="match status" value="1"/>
</dbReference>
<evidence type="ECO:0000256" key="3">
    <source>
        <dbReference type="ARBA" id="ARBA00022692"/>
    </source>
</evidence>
<name>A0AA38IM39_9CUCU</name>
<dbReference type="FunFam" id="1.20.1250.20:FF:000157">
    <property type="entry name" value="Inorganic phosphate cotransporter"/>
    <property type="match status" value="1"/>
</dbReference>
<dbReference type="InterPro" id="IPR020846">
    <property type="entry name" value="MFS_dom"/>
</dbReference>
<protein>
    <recommendedName>
        <fullName evidence="8">Major facilitator superfamily (MFS) profile domain-containing protein</fullName>
    </recommendedName>
</protein>
<dbReference type="EMBL" id="JALNTZ010000004">
    <property type="protein sequence ID" value="KAJ3656129.1"/>
    <property type="molecule type" value="Genomic_DNA"/>
</dbReference>
<sequence length="425" mass="47477">MSIAIVEMVATNNSNFSAHGPTYQWNEHQRNDILGCFFWGFLLSAIPGGRLSEIYGTKIILGTAMLISSVLTIVTPLACHLHYYCVVAVRVVLGLALGVSWPSIPPLALNWVAPADTSKFMAHTIACALGAGLTLPVSGYIIALLMWPSVFYITGAISLVWTAFWFYLVYDSPEKHPRISSEEKATVTRETVGLRHSKGEKETPWIKILLSGPVWAIVVADFCLQFNTNIILNELPSYMDRVLHFNIKKNGLLSSLPYFATYLMAVVFCYIADRWRKSNKFSIVTIRKLFTSISFCIPAVLFLIQIYWGYDEVVSVIVFTLSQGFLAASTAGFISNSMDISPVYSGTIFGLAFTCGASTGYFSSKLVAVVTSEEVSFQQWRYIFWILIALDVVGCLFYYIFGSGDIQKWNSVEQNETETRELNRK</sequence>
<feature type="transmembrane region" description="Helical" evidence="7">
    <location>
        <begin position="382"/>
        <end position="401"/>
    </location>
</feature>
<reference evidence="9" key="1">
    <citation type="journal article" date="2023" name="G3 (Bethesda)">
        <title>Whole genome assemblies of Zophobas morio and Tenebrio molitor.</title>
        <authorList>
            <person name="Kaur S."/>
            <person name="Stinson S.A."/>
            <person name="diCenzo G.C."/>
        </authorList>
    </citation>
    <scope>NUCLEOTIDE SEQUENCE</scope>
    <source>
        <strain evidence="9">QUZm001</strain>
    </source>
</reference>
<dbReference type="Gene3D" id="1.20.1250.20">
    <property type="entry name" value="MFS general substrate transporter like domains"/>
    <property type="match status" value="2"/>
</dbReference>
<keyword evidence="2" id="KW-0813">Transport</keyword>
<feature type="transmembrane region" description="Helical" evidence="7">
    <location>
        <begin position="149"/>
        <end position="170"/>
    </location>
</feature>
<proteinExistence type="predicted"/>
<accession>A0AA38IM39</accession>
<dbReference type="InterPro" id="IPR050382">
    <property type="entry name" value="MFS_Na/Anion_cotransporter"/>
</dbReference>
<dbReference type="PROSITE" id="PS50850">
    <property type="entry name" value="MFS"/>
    <property type="match status" value="1"/>
</dbReference>
<evidence type="ECO:0000256" key="5">
    <source>
        <dbReference type="ARBA" id="ARBA00022989"/>
    </source>
</evidence>
<feature type="transmembrane region" description="Helical" evidence="7">
    <location>
        <begin position="120"/>
        <end position="143"/>
    </location>
</feature>
<feature type="transmembrane region" description="Helical" evidence="7">
    <location>
        <begin position="252"/>
        <end position="272"/>
    </location>
</feature>
<feature type="transmembrane region" description="Helical" evidence="7">
    <location>
        <begin position="284"/>
        <end position="308"/>
    </location>
</feature>
<dbReference type="InterPro" id="IPR036259">
    <property type="entry name" value="MFS_trans_sf"/>
</dbReference>
<dbReference type="GO" id="GO:0006820">
    <property type="term" value="P:monoatomic anion transport"/>
    <property type="evidence" value="ECO:0007669"/>
    <property type="project" value="TreeGrafter"/>
</dbReference>
<feature type="transmembrane region" description="Helical" evidence="7">
    <location>
        <begin position="59"/>
        <end position="75"/>
    </location>
</feature>
<feature type="transmembrane region" description="Helical" evidence="7">
    <location>
        <begin position="343"/>
        <end position="362"/>
    </location>
</feature>
<dbReference type="GO" id="GO:0015293">
    <property type="term" value="F:symporter activity"/>
    <property type="evidence" value="ECO:0007669"/>
    <property type="project" value="UniProtKB-KW"/>
</dbReference>
<gene>
    <name evidence="9" type="ORF">Zmor_015227</name>
</gene>
<keyword evidence="3 7" id="KW-0812">Transmembrane</keyword>
<evidence type="ECO:0000256" key="4">
    <source>
        <dbReference type="ARBA" id="ARBA00022847"/>
    </source>
</evidence>
<feature type="transmembrane region" description="Helical" evidence="7">
    <location>
        <begin position="81"/>
        <end position="99"/>
    </location>
</feature>
<feature type="domain" description="Major facilitator superfamily (MFS) profile" evidence="8">
    <location>
        <begin position="1"/>
        <end position="406"/>
    </location>
</feature>
<dbReference type="InterPro" id="IPR011701">
    <property type="entry name" value="MFS"/>
</dbReference>
<evidence type="ECO:0000313" key="10">
    <source>
        <dbReference type="Proteomes" id="UP001168821"/>
    </source>
</evidence>
<comment type="subcellular location">
    <subcellularLocation>
        <location evidence="1">Membrane</location>
        <topology evidence="1">Multi-pass membrane protein</topology>
    </subcellularLocation>
</comment>
<keyword evidence="10" id="KW-1185">Reference proteome</keyword>